<dbReference type="RefSeq" id="WP_164693060.1">
    <property type="nucleotide sequence ID" value="NZ_JAAIKB010000001.1"/>
</dbReference>
<dbReference type="EMBL" id="JAAIKB010000001">
    <property type="protein sequence ID" value="NGM19225.1"/>
    <property type="molecule type" value="Genomic_DNA"/>
</dbReference>
<dbReference type="Proteomes" id="UP000475385">
    <property type="component" value="Unassembled WGS sequence"/>
</dbReference>
<reference evidence="2 3" key="1">
    <citation type="submission" date="2020-02" db="EMBL/GenBank/DDBJ databases">
        <authorList>
            <person name="Kim H.M."/>
            <person name="Jeon C.O."/>
        </authorList>
    </citation>
    <scope>NUCLEOTIDE SEQUENCE [LARGE SCALE GENOMIC DNA]</scope>
    <source>
        <strain evidence="2 3">PeD5</strain>
    </source>
</reference>
<feature type="compositionally biased region" description="Pro residues" evidence="1">
    <location>
        <begin position="121"/>
        <end position="137"/>
    </location>
</feature>
<comment type="caution">
    <text evidence="2">The sequence shown here is derived from an EMBL/GenBank/DDBJ whole genome shotgun (WGS) entry which is preliminary data.</text>
</comment>
<feature type="compositionally biased region" description="Basic residues" evidence="1">
    <location>
        <begin position="227"/>
        <end position="236"/>
    </location>
</feature>
<feature type="region of interest" description="Disordered" evidence="1">
    <location>
        <begin position="62"/>
        <end position="158"/>
    </location>
</feature>
<evidence type="ECO:0000256" key="1">
    <source>
        <dbReference type="SAM" id="MobiDB-lite"/>
    </source>
</evidence>
<organism evidence="2 3">
    <name type="scientific">Falsiroseomonas algicola</name>
    <dbReference type="NCBI Taxonomy" id="2716930"/>
    <lineage>
        <taxon>Bacteria</taxon>
        <taxon>Pseudomonadati</taxon>
        <taxon>Pseudomonadota</taxon>
        <taxon>Alphaproteobacteria</taxon>
        <taxon>Acetobacterales</taxon>
        <taxon>Roseomonadaceae</taxon>
        <taxon>Falsiroseomonas</taxon>
    </lineage>
</organism>
<name>A0A6M1LG00_9PROT</name>
<dbReference type="AlphaFoldDB" id="A0A6M1LG00"/>
<reference evidence="2 3" key="2">
    <citation type="submission" date="2020-03" db="EMBL/GenBank/DDBJ databases">
        <title>Roseomonas stagni sp. nov., isolated from pond water in Japan.</title>
        <authorList>
            <person name="Furuhata K."/>
            <person name="Miyamoto H."/>
            <person name="Goto K."/>
        </authorList>
    </citation>
    <scope>NUCLEOTIDE SEQUENCE [LARGE SCALE GENOMIC DNA]</scope>
    <source>
        <strain evidence="2 3">PeD5</strain>
    </source>
</reference>
<accession>A0A6M1LG00</accession>
<protein>
    <submittedName>
        <fullName evidence="2">Uncharacterized protein</fullName>
    </submittedName>
</protein>
<feature type="compositionally biased region" description="Basic and acidic residues" evidence="1">
    <location>
        <begin position="62"/>
        <end position="71"/>
    </location>
</feature>
<proteinExistence type="predicted"/>
<feature type="compositionally biased region" description="Gly residues" evidence="1">
    <location>
        <begin position="103"/>
        <end position="117"/>
    </location>
</feature>
<keyword evidence="3" id="KW-1185">Reference proteome</keyword>
<evidence type="ECO:0000313" key="2">
    <source>
        <dbReference type="EMBL" id="NGM19225.1"/>
    </source>
</evidence>
<feature type="region of interest" description="Disordered" evidence="1">
    <location>
        <begin position="180"/>
        <end position="236"/>
    </location>
</feature>
<evidence type="ECO:0000313" key="3">
    <source>
        <dbReference type="Proteomes" id="UP000475385"/>
    </source>
</evidence>
<feature type="region of interest" description="Disordered" evidence="1">
    <location>
        <begin position="1"/>
        <end position="21"/>
    </location>
</feature>
<sequence length="236" mass="25066">MLVASASPVTNQGRKIPAKPTRRHLRTVTDVDRVTRGFQALYGEGNASKAGSVWVEPYSRMRDGRKEDVSGHWRSHKPGAGGVDDATPTARRPRDDMFPKYSEGGGPMGPGGGGGGTRPQPGRPTQPTPATPAPPRPGAQTPEELASRSIPENRLSRGTYVMRVPEGPGQMMQDFGAMTAGRPVTRRPGNLGPVDAGTTADGRNVIARGSADGRPTIEIQRAGGGRPTHKFRYGEK</sequence>
<gene>
    <name evidence="2" type="ORF">G3576_04305</name>
</gene>